<proteinExistence type="predicted"/>
<dbReference type="Pfam" id="PF04230">
    <property type="entry name" value="PS_pyruv_trans"/>
    <property type="match status" value="1"/>
</dbReference>
<reference evidence="3 4" key="1">
    <citation type="journal article" date="2014" name="Genome Announc.">
        <title>Complete Genome of Rhodococcus pyridinivorans SB3094, a Methyl-Ethyl-Ketone-Degrading Bacterium Used for Bioaugmentation.</title>
        <authorList>
            <person name="Dueholm M.S."/>
            <person name="Albertsen M."/>
            <person name="D'Imperio S."/>
            <person name="Tale V.P."/>
            <person name="Lewis D."/>
            <person name="Nielsen P.H."/>
            <person name="Nielsen J.L."/>
        </authorList>
    </citation>
    <scope>NUCLEOTIDE SEQUENCE [LARGE SCALE GENOMIC DNA]</scope>
    <source>
        <strain evidence="3 4">SB3094</strain>
    </source>
</reference>
<dbReference type="HOGENOM" id="CLU_2411269_0_0_11"/>
<name>V9XP39_9NOCA</name>
<dbReference type="Proteomes" id="UP000018781">
    <property type="component" value="Chromosome"/>
</dbReference>
<evidence type="ECO:0000313" key="2">
    <source>
        <dbReference type="EMBL" id="AHD23713.1"/>
    </source>
</evidence>
<dbReference type="eggNOG" id="COG5039">
    <property type="taxonomic scope" value="Bacteria"/>
</dbReference>
<dbReference type="EMBL" id="CP006996">
    <property type="protein sequence ID" value="AHD23799.1"/>
    <property type="molecule type" value="Genomic_DNA"/>
</dbReference>
<protein>
    <recommendedName>
        <fullName evidence="1">Polysaccharide pyruvyl transferase domain-containing protein</fullName>
    </recommendedName>
</protein>
<evidence type="ECO:0000313" key="4">
    <source>
        <dbReference type="Proteomes" id="UP000018781"/>
    </source>
</evidence>
<dbReference type="KEGG" id="rpy:Y013_10935"/>
<dbReference type="KEGG" id="rpy:Y013_15055"/>
<gene>
    <name evidence="2" type="ORF">Y013_10935</name>
    <name evidence="3" type="ORF">Y013_15055</name>
</gene>
<dbReference type="EMBL" id="CP006996">
    <property type="protein sequence ID" value="AHD23713.1"/>
    <property type="molecule type" value="Genomic_DNA"/>
</dbReference>
<evidence type="ECO:0000313" key="3">
    <source>
        <dbReference type="EMBL" id="AHD23799.1"/>
    </source>
</evidence>
<organism evidence="3 4">
    <name type="scientific">Rhodococcus pyridinivorans SB3094</name>
    <dbReference type="NCBI Taxonomy" id="1435356"/>
    <lineage>
        <taxon>Bacteria</taxon>
        <taxon>Bacillati</taxon>
        <taxon>Actinomycetota</taxon>
        <taxon>Actinomycetes</taxon>
        <taxon>Mycobacteriales</taxon>
        <taxon>Nocardiaceae</taxon>
        <taxon>Rhodococcus</taxon>
    </lineage>
</organism>
<dbReference type="InterPro" id="IPR007345">
    <property type="entry name" value="Polysacch_pyruvyl_Trfase"/>
</dbReference>
<evidence type="ECO:0000259" key="1">
    <source>
        <dbReference type="Pfam" id="PF04230"/>
    </source>
</evidence>
<dbReference type="AlphaFoldDB" id="V9XP39"/>
<accession>V9XP39</accession>
<feature type="domain" description="Polysaccharide pyruvyl transferase" evidence="1">
    <location>
        <begin position="14"/>
        <end position="55"/>
    </location>
</feature>
<sequence length="92" mass="9998">MLYPAVAAAYEYQANLNVRTACKILLSGRVVVTDRLHATVLASLLQIPVVAMDNETGKVGAIYRDYLHKMPKVSFAGSSDEALALVERMSCP</sequence>